<organism evidence="1 2">
    <name type="scientific">Dysgonomonas mossii DSM 22836</name>
    <dbReference type="NCBI Taxonomy" id="742767"/>
    <lineage>
        <taxon>Bacteria</taxon>
        <taxon>Pseudomonadati</taxon>
        <taxon>Bacteroidota</taxon>
        <taxon>Bacteroidia</taxon>
        <taxon>Bacteroidales</taxon>
        <taxon>Dysgonomonadaceae</taxon>
        <taxon>Dysgonomonas</taxon>
    </lineage>
</organism>
<gene>
    <name evidence="1" type="ORF">HMPREF9456_00584</name>
</gene>
<dbReference type="HOGENOM" id="CLU_052329_0_0_10"/>
<protein>
    <submittedName>
        <fullName evidence="1">Uncharacterized protein</fullName>
    </submittedName>
</protein>
<keyword evidence="2" id="KW-1185">Reference proteome</keyword>
<dbReference type="OrthoDB" id="1299654at2"/>
<dbReference type="eggNOG" id="ENOG502Z9XA">
    <property type="taxonomic scope" value="Bacteria"/>
</dbReference>
<name>F8WX75_9BACT</name>
<evidence type="ECO:0000313" key="1">
    <source>
        <dbReference type="EMBL" id="EGK04831.1"/>
    </source>
</evidence>
<evidence type="ECO:0000313" key="2">
    <source>
        <dbReference type="Proteomes" id="UP000006420"/>
    </source>
</evidence>
<comment type="caution">
    <text evidence="1">The sequence shown here is derived from an EMBL/GenBank/DDBJ whole genome shotgun (WGS) entry which is preliminary data.</text>
</comment>
<dbReference type="Proteomes" id="UP000006420">
    <property type="component" value="Unassembled WGS sequence"/>
</dbReference>
<dbReference type="EMBL" id="ADLW01000002">
    <property type="protein sequence ID" value="EGK04831.1"/>
    <property type="molecule type" value="Genomic_DNA"/>
</dbReference>
<sequence length="438" mass="51000">MMYSKIPLRTSITFKLKKMNQTKSIMLITALSLLTFLRAYSQQYSCVETLEESLQRTANILNEEKSKALWGVSLNAPIIIVDHTTNKMFVTAIENGVVLPPKEESWDHKIPLSNSFFEYNGKTYVTIIYAAIMNIPCEQRVNLLSHEIFHYHQKSLGIKNEMSRNFHLDEIQGRALLQIEMKLLQEALEGNESSLFDAIYIRKYRQKLFPDNNEDLYELNEGLAEYTGAKLSTENMKEYVKQRLNYNISQGYTNAFGYFTGAAYATILDKIYPKWHYDKDLTKGLIYLIKKRDSRYESVIKDDYIEQLLTKYNYNQITRIEEKELDSFGNIEDFKRLLKTNTSKLIIKNEKINFTYNPNDKIVSLGDAVLLRNLTITAEWGRMKVQSGIVRLNNWSAFYLLPPTSITSDTVEGDNYEIKINQGWKIIEENGLYEIVRL</sequence>
<dbReference type="AlphaFoldDB" id="F8WX75"/>
<dbReference type="STRING" id="742767.HMPREF9456_00584"/>
<accession>F8WX75</accession>
<proteinExistence type="predicted"/>
<reference evidence="1 2" key="1">
    <citation type="submission" date="2011-04" db="EMBL/GenBank/DDBJ databases">
        <title>The Genome Sequence of Dysgonomonas mossii DSM 22836.</title>
        <authorList>
            <consortium name="The Broad Institute Genome Sequencing Platform"/>
            <person name="Earl A."/>
            <person name="Ward D."/>
            <person name="Feldgarden M."/>
            <person name="Gevers D."/>
            <person name="Pudlo N."/>
            <person name="Martens E."/>
            <person name="Allen-Vercoe E."/>
            <person name="Young S.K."/>
            <person name="Zeng Q."/>
            <person name="Gargeya S."/>
            <person name="Fitzgerald M."/>
            <person name="Haas B."/>
            <person name="Abouelleil A."/>
            <person name="Alvarado L."/>
            <person name="Arachchi H.M."/>
            <person name="Berlin A."/>
            <person name="Brown A."/>
            <person name="Chapman S.B."/>
            <person name="Chen Z."/>
            <person name="Dunbar C."/>
            <person name="Freedman E."/>
            <person name="Gearin G."/>
            <person name="Gellesch M."/>
            <person name="Goldberg J."/>
            <person name="Griggs A."/>
            <person name="Gujja S."/>
            <person name="Heiman D."/>
            <person name="Howarth C."/>
            <person name="Larson L."/>
            <person name="Lui A."/>
            <person name="MacDonald P.J.P."/>
            <person name="Mehta T."/>
            <person name="Montmayeur A."/>
            <person name="Murphy C."/>
            <person name="Neiman D."/>
            <person name="Pearson M."/>
            <person name="Priest M."/>
            <person name="Roberts A."/>
            <person name="Saif S."/>
            <person name="Shea T."/>
            <person name="Shenoy N."/>
            <person name="Sisk P."/>
            <person name="Stolte C."/>
            <person name="Sykes S."/>
            <person name="Yandava C."/>
            <person name="Wortman J."/>
            <person name="Nusbaum C."/>
            <person name="Birren B."/>
        </authorList>
    </citation>
    <scope>NUCLEOTIDE SEQUENCE [LARGE SCALE GENOMIC DNA]</scope>
    <source>
        <strain evidence="1 2">DSM 22836</strain>
    </source>
</reference>